<dbReference type="InterPro" id="IPR050855">
    <property type="entry name" value="NDM-1-like"/>
</dbReference>
<dbReference type="EMBL" id="CP011267">
    <property type="protein sequence ID" value="AKG90893.1"/>
    <property type="molecule type" value="Genomic_DNA"/>
</dbReference>
<dbReference type="InParanoid" id="A0A0F7IER0"/>
<proteinExistence type="predicted"/>
<dbReference type="InterPro" id="IPR001279">
    <property type="entry name" value="Metallo-B-lactamas"/>
</dbReference>
<dbReference type="Proteomes" id="UP000034723">
    <property type="component" value="Chromosome"/>
</dbReference>
<dbReference type="Gene3D" id="3.60.15.10">
    <property type="entry name" value="Ribonuclease Z/Hydroxyacylglutathione hydrolase-like"/>
    <property type="match status" value="1"/>
</dbReference>
<feature type="domain" description="Metallo-beta-lactamase" evidence="1">
    <location>
        <begin position="1"/>
        <end position="179"/>
    </location>
</feature>
<dbReference type="STRING" id="113653.GAH_01829"/>
<gene>
    <name evidence="2" type="ORF">GAH_01829</name>
</gene>
<evidence type="ECO:0000313" key="3">
    <source>
        <dbReference type="Proteomes" id="UP000034723"/>
    </source>
</evidence>
<organism evidence="2 3">
    <name type="scientific">Geoglobus ahangari</name>
    <dbReference type="NCBI Taxonomy" id="113653"/>
    <lineage>
        <taxon>Archaea</taxon>
        <taxon>Methanobacteriati</taxon>
        <taxon>Methanobacteriota</taxon>
        <taxon>Archaeoglobi</taxon>
        <taxon>Archaeoglobales</taxon>
        <taxon>Archaeoglobaceae</taxon>
        <taxon>Geoglobus</taxon>
    </lineage>
</organism>
<name>A0A0F7IER0_9EURY</name>
<dbReference type="KEGG" id="gah:GAH_01829"/>
<dbReference type="PANTHER" id="PTHR42951:SF14">
    <property type="entry name" value="METALLO-BETA-LACTAMASE SUPERFAMILY PROTEIN"/>
    <property type="match status" value="1"/>
</dbReference>
<evidence type="ECO:0000259" key="1">
    <source>
        <dbReference type="SMART" id="SM00849"/>
    </source>
</evidence>
<sequence length="267" mass="30188">MLIDTGLDKEHGRRVLRLLEKNGMELRAIVNTHSHADHFGGNEYLVRRTDARVYAPEIEAGVIQHPYLEPLYLFSAHPVSEMMNRFLMARPSRVDHVVGIEGKGELEFGSIEAHTVPLRGHSPGQIGVEVDGVLFCADSVFSESVIEKYRIPLFMDIGRQKGTLEFLGKSSYELYVPCHAEPTEDISHLVDVNMSVISRVEEFLLSLSGGTTDEILRKLCSEFGVKLSSFTEHALMLSALKAYLSYLHDRGDYRAEFERTLYWTRVS</sequence>
<dbReference type="HOGENOM" id="CLU_061754_1_0_2"/>
<evidence type="ECO:0000313" key="2">
    <source>
        <dbReference type="EMBL" id="AKG90893.1"/>
    </source>
</evidence>
<dbReference type="PANTHER" id="PTHR42951">
    <property type="entry name" value="METALLO-BETA-LACTAMASE DOMAIN-CONTAINING"/>
    <property type="match status" value="1"/>
</dbReference>
<reference evidence="2 3" key="1">
    <citation type="submission" date="2015-04" db="EMBL/GenBank/DDBJ databases">
        <title>The complete genome sequence of the hyperthermophilic, obligate iron-reducing archaeon Geoglobus ahangari strain 234T.</title>
        <authorList>
            <person name="Manzella M.P."/>
            <person name="Holmes D.E."/>
            <person name="Rocheleau J.M."/>
            <person name="Chung A."/>
            <person name="Reguera G."/>
            <person name="Kashefi K."/>
        </authorList>
    </citation>
    <scope>NUCLEOTIDE SEQUENCE [LARGE SCALE GENOMIC DNA]</scope>
    <source>
        <strain evidence="2 3">234</strain>
    </source>
</reference>
<protein>
    <submittedName>
        <fullName evidence="2">Zn-dependent hydrolase</fullName>
    </submittedName>
</protein>
<dbReference type="AlphaFoldDB" id="A0A0F7IER0"/>
<dbReference type="Pfam" id="PF00753">
    <property type="entry name" value="Lactamase_B"/>
    <property type="match status" value="1"/>
</dbReference>
<keyword evidence="3" id="KW-1185">Reference proteome</keyword>
<dbReference type="CDD" id="cd07743">
    <property type="entry name" value="metallo-hydrolase-like_MBL-fold"/>
    <property type="match status" value="1"/>
</dbReference>
<accession>A0A0F7IER0</accession>
<dbReference type="GO" id="GO:0016787">
    <property type="term" value="F:hydrolase activity"/>
    <property type="evidence" value="ECO:0007669"/>
    <property type="project" value="UniProtKB-KW"/>
</dbReference>
<dbReference type="SMART" id="SM00849">
    <property type="entry name" value="Lactamase_B"/>
    <property type="match status" value="1"/>
</dbReference>
<dbReference type="PATRIC" id="fig|113653.22.peg.1799"/>
<dbReference type="OrthoDB" id="9180at2157"/>
<keyword evidence="2" id="KW-0378">Hydrolase</keyword>
<dbReference type="SUPFAM" id="SSF56281">
    <property type="entry name" value="Metallo-hydrolase/oxidoreductase"/>
    <property type="match status" value="1"/>
</dbReference>
<dbReference type="InterPro" id="IPR036866">
    <property type="entry name" value="RibonucZ/Hydroxyglut_hydro"/>
</dbReference>